<organism evidence="5 6">
    <name type="scientific">Coccomyxa subellipsoidea</name>
    <dbReference type="NCBI Taxonomy" id="248742"/>
    <lineage>
        <taxon>Eukaryota</taxon>
        <taxon>Viridiplantae</taxon>
        <taxon>Chlorophyta</taxon>
        <taxon>core chlorophytes</taxon>
        <taxon>Trebouxiophyceae</taxon>
        <taxon>Trebouxiophyceae incertae sedis</taxon>
        <taxon>Coccomyxaceae</taxon>
        <taxon>Coccomyxa</taxon>
    </lineage>
</organism>
<keyword evidence="2" id="KW-0802">TPR repeat</keyword>
<evidence type="ECO:0000256" key="3">
    <source>
        <dbReference type="SAM" id="MobiDB-lite"/>
    </source>
</evidence>
<feature type="compositionally biased region" description="Basic and acidic residues" evidence="3">
    <location>
        <begin position="266"/>
        <end position="282"/>
    </location>
</feature>
<dbReference type="PANTHER" id="PTHR22904">
    <property type="entry name" value="TPR REPEAT CONTAINING PROTEIN"/>
    <property type="match status" value="1"/>
</dbReference>
<dbReference type="InterPro" id="IPR019734">
    <property type="entry name" value="TPR_rpt"/>
</dbReference>
<keyword evidence="6" id="KW-1185">Reference proteome</keyword>
<evidence type="ECO:0000313" key="5">
    <source>
        <dbReference type="EMBL" id="KAK9908281.1"/>
    </source>
</evidence>
<feature type="compositionally biased region" description="Basic and acidic residues" evidence="3">
    <location>
        <begin position="318"/>
        <end position="329"/>
    </location>
</feature>
<dbReference type="InterPro" id="IPR011990">
    <property type="entry name" value="TPR-like_helical_dom_sf"/>
</dbReference>
<feature type="compositionally biased region" description="Low complexity" evidence="3">
    <location>
        <begin position="283"/>
        <end position="294"/>
    </location>
</feature>
<dbReference type="EMBL" id="JALJOT010000008">
    <property type="protein sequence ID" value="KAK9908281.1"/>
    <property type="molecule type" value="Genomic_DNA"/>
</dbReference>
<dbReference type="Proteomes" id="UP001491310">
    <property type="component" value="Unassembled WGS sequence"/>
</dbReference>
<dbReference type="PANTHER" id="PTHR22904:SF534">
    <property type="match status" value="1"/>
</dbReference>
<evidence type="ECO:0000259" key="4">
    <source>
        <dbReference type="PROSITE" id="PS50076"/>
    </source>
</evidence>
<reference evidence="5 6" key="1">
    <citation type="journal article" date="2024" name="Nat. Commun.">
        <title>Phylogenomics reveals the evolutionary origins of lichenization in chlorophyte algae.</title>
        <authorList>
            <person name="Puginier C."/>
            <person name="Libourel C."/>
            <person name="Otte J."/>
            <person name="Skaloud P."/>
            <person name="Haon M."/>
            <person name="Grisel S."/>
            <person name="Petersen M."/>
            <person name="Berrin J.G."/>
            <person name="Delaux P.M."/>
            <person name="Dal Grande F."/>
            <person name="Keller J."/>
        </authorList>
    </citation>
    <scope>NUCLEOTIDE SEQUENCE [LARGE SCALE GENOMIC DNA]</scope>
    <source>
        <strain evidence="5 6">SAG 216-7</strain>
    </source>
</reference>
<protein>
    <recommendedName>
        <fullName evidence="4">J domain-containing protein</fullName>
    </recommendedName>
</protein>
<dbReference type="Gene3D" id="1.10.287.110">
    <property type="entry name" value="DnaJ domain"/>
    <property type="match status" value="1"/>
</dbReference>
<feature type="region of interest" description="Disordered" evidence="3">
    <location>
        <begin position="197"/>
        <end position="329"/>
    </location>
</feature>
<dbReference type="PROSITE" id="PS50076">
    <property type="entry name" value="DNAJ_2"/>
    <property type="match status" value="1"/>
</dbReference>
<sequence length="476" mass="52171">MAANGVNDKCLTDQYTNRDIFGVVRGQCSGCTNCGGYWKATADYTVSSKDRGRRKHPDNDLSIIDCSRCGCPPASHEALVAENKREAGNDAFVHGQFRAAVAHYSHALSEQPHSAVLLSNRSAPYLAMRWYTQAETDAERAVSLRPDWPKAHARLAAARLGLRKFAQAATCYQRCVALAPASKEYATAFRSAQAAAAKHGGTGQEANHAPTAEKHAEQDRECNGVEPSSRQEAYQTENNAPAAIQSAEARPADERSKESQAGCTDIGHEKSDSCEGRHKDRSGAQTGSTSSASAREQPSMLSIEEEERMERVAAAQRRVKDAESSREALKRTRCDGITQAVRSGCQGCSTCEGFEIWFRAADANDPNVMLFCSRCGCATDKHIVDQEWKAEEERKRAREEAARSARAERRRTASFSAEAAAQDAAAALRVDVNASERQIRRAWRKAALRLHPDKNNGCTEQFLRITQACNMLLNKT</sequence>
<feature type="domain" description="J" evidence="4">
    <location>
        <begin position="423"/>
        <end position="476"/>
    </location>
</feature>
<proteinExistence type="predicted"/>
<dbReference type="SUPFAM" id="SSF46565">
    <property type="entry name" value="Chaperone J-domain"/>
    <property type="match status" value="1"/>
</dbReference>
<name>A0ABR2YMH3_9CHLO</name>
<gene>
    <name evidence="5" type="ORF">WJX75_005431</name>
</gene>
<evidence type="ECO:0000256" key="2">
    <source>
        <dbReference type="ARBA" id="ARBA00022803"/>
    </source>
</evidence>
<dbReference type="Gene3D" id="1.25.40.10">
    <property type="entry name" value="Tetratricopeptide repeat domain"/>
    <property type="match status" value="1"/>
</dbReference>
<dbReference type="Pfam" id="PF00226">
    <property type="entry name" value="DnaJ"/>
    <property type="match status" value="1"/>
</dbReference>
<dbReference type="SMART" id="SM00028">
    <property type="entry name" value="TPR"/>
    <property type="match status" value="3"/>
</dbReference>
<comment type="caution">
    <text evidence="5">The sequence shown here is derived from an EMBL/GenBank/DDBJ whole genome shotgun (WGS) entry which is preliminary data.</text>
</comment>
<dbReference type="CDD" id="cd06257">
    <property type="entry name" value="DnaJ"/>
    <property type="match status" value="1"/>
</dbReference>
<accession>A0ABR2YMH3</accession>
<dbReference type="SUPFAM" id="SSF48452">
    <property type="entry name" value="TPR-like"/>
    <property type="match status" value="1"/>
</dbReference>
<evidence type="ECO:0000256" key="1">
    <source>
        <dbReference type="ARBA" id="ARBA00022737"/>
    </source>
</evidence>
<dbReference type="InterPro" id="IPR001623">
    <property type="entry name" value="DnaJ_domain"/>
</dbReference>
<dbReference type="SMART" id="SM00271">
    <property type="entry name" value="DnaJ"/>
    <property type="match status" value="1"/>
</dbReference>
<feature type="compositionally biased region" description="Basic and acidic residues" evidence="3">
    <location>
        <begin position="211"/>
        <end position="223"/>
    </location>
</feature>
<feature type="compositionally biased region" description="Polar residues" evidence="3">
    <location>
        <begin position="226"/>
        <end position="239"/>
    </location>
</feature>
<keyword evidence="1" id="KW-0677">Repeat</keyword>
<dbReference type="InterPro" id="IPR036869">
    <property type="entry name" value="J_dom_sf"/>
</dbReference>
<evidence type="ECO:0000313" key="6">
    <source>
        <dbReference type="Proteomes" id="UP001491310"/>
    </source>
</evidence>